<feature type="domain" description="Histidine kinase" evidence="10">
    <location>
        <begin position="849"/>
        <end position="1070"/>
    </location>
</feature>
<evidence type="ECO:0000259" key="11">
    <source>
        <dbReference type="PROSITE" id="PS50110"/>
    </source>
</evidence>
<dbReference type="InterPro" id="IPR009057">
    <property type="entry name" value="Homeodomain-like_sf"/>
</dbReference>
<accession>A0A3B7MHG3</accession>
<dbReference type="InterPro" id="IPR011006">
    <property type="entry name" value="CheY-like_superfamily"/>
</dbReference>
<dbReference type="SMART" id="SM00448">
    <property type="entry name" value="REC"/>
    <property type="match status" value="1"/>
</dbReference>
<dbReference type="Gene3D" id="1.10.10.60">
    <property type="entry name" value="Homeodomain-like"/>
    <property type="match status" value="1"/>
</dbReference>
<dbReference type="SUPFAM" id="SSF63829">
    <property type="entry name" value="Calcium-dependent phosphotriesterase"/>
    <property type="match status" value="2"/>
</dbReference>
<dbReference type="CDD" id="cd17574">
    <property type="entry name" value="REC_OmpR"/>
    <property type="match status" value="1"/>
</dbReference>
<feature type="chain" id="PRO_5017777242" description="histidine kinase" evidence="8">
    <location>
        <begin position="24"/>
        <end position="1377"/>
    </location>
</feature>
<dbReference type="InterPro" id="IPR011110">
    <property type="entry name" value="Reg_prop"/>
</dbReference>
<evidence type="ECO:0000256" key="1">
    <source>
        <dbReference type="ARBA" id="ARBA00000085"/>
    </source>
</evidence>
<dbReference type="PANTHER" id="PTHR43547">
    <property type="entry name" value="TWO-COMPONENT HISTIDINE KINASE"/>
    <property type="match status" value="1"/>
</dbReference>
<name>A0A3B7MHG3_9BACT</name>
<dbReference type="InterPro" id="IPR015943">
    <property type="entry name" value="WD40/YVTN_repeat-like_dom_sf"/>
</dbReference>
<dbReference type="SUPFAM" id="SSF101898">
    <property type="entry name" value="NHL repeat"/>
    <property type="match status" value="1"/>
</dbReference>
<dbReference type="EMBL" id="CP032157">
    <property type="protein sequence ID" value="AXY72753.1"/>
    <property type="molecule type" value="Genomic_DNA"/>
</dbReference>
<dbReference type="SUPFAM" id="SSF46689">
    <property type="entry name" value="Homeodomain-like"/>
    <property type="match status" value="1"/>
</dbReference>
<keyword evidence="7" id="KW-0472">Membrane</keyword>
<keyword evidence="3 6" id="KW-0597">Phosphoprotein</keyword>
<dbReference type="OrthoDB" id="9809670at2"/>
<dbReference type="PANTHER" id="PTHR43547:SF2">
    <property type="entry name" value="HYBRID SIGNAL TRANSDUCTION HISTIDINE KINASE C"/>
    <property type="match status" value="1"/>
</dbReference>
<dbReference type="SUPFAM" id="SSF55874">
    <property type="entry name" value="ATPase domain of HSP90 chaperone/DNA topoisomerase II/histidine kinase"/>
    <property type="match status" value="1"/>
</dbReference>
<dbReference type="InterPro" id="IPR036890">
    <property type="entry name" value="HATPase_C_sf"/>
</dbReference>
<sequence length="1377" mass="156008">MRSARLLACLLITSIFISPVTWAGGADPFFLQQYDNRNGLSNSAINYIYKDASNLLWIATWDGLNMYDGNTFHVFNYSKENDLKSIGSNVIRQVTEDKKGNIWVTTIEGISRYEKQSGRFYNYFYSQHQQGRVSEQEYALTTDAAGNVWCLDQKTGIHWYDAAIDSFRNPGNLLPQTPVSKLSFDEDNQLWALDANGGITVFSQADHRFRVVASVNSKAPAANLFRVGTELFFTTMDDQLYRLNTTSRTPEWIMALPHALSAITFYKQHYLLAWSTKGYGVYDQHFRSDDFLQQPTQELQDIRITSWAVGSEDILWYGTDGNGIIKVYPKTKSFGTIGTAGNGMPYNRAVRSFCEVNGELWVGTKGSGIMALKQFWKENNAAAQEYLTAPAALDNNSVYALTKGIDGLVYIGTDARGIGIYDPGSRKFYKWSDIKGTAAWPEFGSVYAIRQDDDLSLWLGTSGYGLVHLKIKRERSGQWSVAALERFLFNNSNTGPANDIIYALAEADNDQLWVGCRYGGLSLFDKKTRLFKTFKAFTYEGSLSNNDVLSLFKDSRNRLWVGTSYGLNWIDAEQAAGKEPRFRKLTTFNGLPNNTIHAITEDSTGQIWVSTNKGLARISPAGDQVAYYQQGDGLQSNEFSDGAVWKDREGRLFFGGTYGFNQFFPAGIRDTRWQPNLLLSGMLVGGKETALNGYQVLDTANNQPFHIDISRKDNFFELDMKAISFLNAEKCEYAWFLEGYDKAWHYNGTSGKIAYSNMGPGKYTLRVKWSNGEGNWSPETTLLTTTVLQYVLLRWYALAFYALVAACIFYIIYIYRKNKQEIRHQLEIEHRLREKDEAMHQSRIGFFTNIAHELQTPLTLIMGSVERFIDKANPDAGLKDKPYFLSLIHQQASRLTYLVQQLLEFRKGEAGFSNNQYSFIDISALLHNLAEPFLSLSEKNGMEYELSIQPGITGWMDKDKMEKIIFNLLSNAFKHSSKNEQVFFSAAENIQTKELEITVTNSCDTLSKEALDQLFEQFYVSRSATATTDKFGTGIGLAFTRQLVSLLKGRITVASTQGRITFKVCLPITPEEMENKSPLEVKVMSHQPSLLYRSVTTHPEPATALSATENNKQAILETLQTGSRQNILLVEDDTNIRFLVKDILKMDYIIHEAIDGLKALEQMELIMPDLIICDVMMPNMNGLDFCSRVKNAPATCHIPIIMLSARGAEDHHMEGYESGADAYMAKPFHAAHLQLRVRKMLEYRQKLVEVFKKGQTVQELEDAGLSGDDKTFLAKVIQIIEENLAEAELNALLLEKECNLSKMQLYRKLKTLTGMTPGEFIRLTRLRHAAALLVNTQLSVMEIFYRTGFNNQSYFFREFRKTYHCAPGEYREKRGVV</sequence>
<feature type="signal peptide" evidence="8">
    <location>
        <begin position="1"/>
        <end position="23"/>
    </location>
</feature>
<gene>
    <name evidence="12" type="ORF">D3H65_01655</name>
</gene>
<feature type="domain" description="Response regulatory" evidence="11">
    <location>
        <begin position="1126"/>
        <end position="1241"/>
    </location>
</feature>
<keyword evidence="12" id="KW-0808">Transferase</keyword>
<dbReference type="InterPro" id="IPR003661">
    <property type="entry name" value="HisK_dim/P_dom"/>
</dbReference>
<evidence type="ECO:0000256" key="2">
    <source>
        <dbReference type="ARBA" id="ARBA00012438"/>
    </source>
</evidence>
<evidence type="ECO:0000313" key="12">
    <source>
        <dbReference type="EMBL" id="AXY72753.1"/>
    </source>
</evidence>
<dbReference type="SMART" id="SM00388">
    <property type="entry name" value="HisKA"/>
    <property type="match status" value="1"/>
</dbReference>
<dbReference type="Gene3D" id="2.130.10.10">
    <property type="entry name" value="YVTN repeat-like/Quinoprotein amine dehydrogenase"/>
    <property type="match status" value="2"/>
</dbReference>
<dbReference type="KEGG" id="pseg:D3H65_01655"/>
<dbReference type="Gene3D" id="1.10.287.130">
    <property type="match status" value="1"/>
</dbReference>
<dbReference type="Gene3D" id="2.60.40.10">
    <property type="entry name" value="Immunoglobulins"/>
    <property type="match status" value="1"/>
</dbReference>
<dbReference type="Pfam" id="PF07494">
    <property type="entry name" value="Reg_prop"/>
    <property type="match status" value="2"/>
</dbReference>
<dbReference type="InterPro" id="IPR001789">
    <property type="entry name" value="Sig_transdc_resp-reg_receiver"/>
</dbReference>
<keyword evidence="7" id="KW-1133">Transmembrane helix</keyword>
<dbReference type="InterPro" id="IPR018060">
    <property type="entry name" value="HTH_AraC"/>
</dbReference>
<evidence type="ECO:0000259" key="9">
    <source>
        <dbReference type="PROSITE" id="PS01124"/>
    </source>
</evidence>
<evidence type="ECO:0000256" key="6">
    <source>
        <dbReference type="PROSITE-ProRule" id="PRU00169"/>
    </source>
</evidence>
<dbReference type="PROSITE" id="PS50109">
    <property type="entry name" value="HIS_KIN"/>
    <property type="match status" value="1"/>
</dbReference>
<dbReference type="PROSITE" id="PS50110">
    <property type="entry name" value="RESPONSE_REGULATORY"/>
    <property type="match status" value="1"/>
</dbReference>
<dbReference type="GO" id="GO:0003700">
    <property type="term" value="F:DNA-binding transcription factor activity"/>
    <property type="evidence" value="ECO:0007669"/>
    <property type="project" value="InterPro"/>
</dbReference>
<dbReference type="Pfam" id="PF07495">
    <property type="entry name" value="Y_Y_Y"/>
    <property type="match status" value="1"/>
</dbReference>
<protein>
    <recommendedName>
        <fullName evidence="2">histidine kinase</fullName>
        <ecNumber evidence="2">2.7.13.3</ecNumber>
    </recommendedName>
</protein>
<organism evidence="12 13">
    <name type="scientific">Paraflavitalea soli</name>
    <dbReference type="NCBI Taxonomy" id="2315862"/>
    <lineage>
        <taxon>Bacteria</taxon>
        <taxon>Pseudomonadati</taxon>
        <taxon>Bacteroidota</taxon>
        <taxon>Chitinophagia</taxon>
        <taxon>Chitinophagales</taxon>
        <taxon>Chitinophagaceae</taxon>
        <taxon>Paraflavitalea</taxon>
    </lineage>
</organism>
<dbReference type="SMART" id="SM00387">
    <property type="entry name" value="HATPase_c"/>
    <property type="match status" value="1"/>
</dbReference>
<evidence type="ECO:0000256" key="3">
    <source>
        <dbReference type="ARBA" id="ARBA00022553"/>
    </source>
</evidence>
<dbReference type="CDD" id="cd00082">
    <property type="entry name" value="HisKA"/>
    <property type="match status" value="1"/>
</dbReference>
<keyword evidence="4" id="KW-0805">Transcription regulation</keyword>
<dbReference type="InterPro" id="IPR036097">
    <property type="entry name" value="HisK_dim/P_sf"/>
</dbReference>
<dbReference type="GO" id="GO:0043565">
    <property type="term" value="F:sequence-specific DNA binding"/>
    <property type="evidence" value="ECO:0007669"/>
    <property type="project" value="InterPro"/>
</dbReference>
<evidence type="ECO:0000256" key="5">
    <source>
        <dbReference type="ARBA" id="ARBA00023163"/>
    </source>
</evidence>
<keyword evidence="7" id="KW-0812">Transmembrane</keyword>
<keyword evidence="8" id="KW-0732">Signal</keyword>
<feature type="domain" description="HTH araC/xylS-type" evidence="9">
    <location>
        <begin position="1274"/>
        <end position="1373"/>
    </location>
</feature>
<dbReference type="Gene3D" id="3.30.565.10">
    <property type="entry name" value="Histidine kinase-like ATPase, C-terminal domain"/>
    <property type="match status" value="1"/>
</dbReference>
<dbReference type="Pfam" id="PF02518">
    <property type="entry name" value="HATPase_c"/>
    <property type="match status" value="1"/>
</dbReference>
<reference evidence="12 13" key="1">
    <citation type="submission" date="2018-09" db="EMBL/GenBank/DDBJ databases">
        <title>Genome sequencing of strain 6GH32-13.</title>
        <authorList>
            <person name="Weon H.-Y."/>
            <person name="Heo J."/>
            <person name="Kwon S.-W."/>
        </authorList>
    </citation>
    <scope>NUCLEOTIDE SEQUENCE [LARGE SCALE GENOMIC DNA]</scope>
    <source>
        <strain evidence="12 13">5GH32-13</strain>
    </source>
</reference>
<dbReference type="SMART" id="SM00342">
    <property type="entry name" value="HTH_ARAC"/>
    <property type="match status" value="1"/>
</dbReference>
<keyword evidence="5" id="KW-0804">Transcription</keyword>
<evidence type="ECO:0000256" key="8">
    <source>
        <dbReference type="SAM" id="SignalP"/>
    </source>
</evidence>
<dbReference type="Pfam" id="PF12833">
    <property type="entry name" value="HTH_18"/>
    <property type="match status" value="1"/>
</dbReference>
<dbReference type="SUPFAM" id="SSF52172">
    <property type="entry name" value="CheY-like"/>
    <property type="match status" value="1"/>
</dbReference>
<dbReference type="GO" id="GO:0000155">
    <property type="term" value="F:phosphorelay sensor kinase activity"/>
    <property type="evidence" value="ECO:0007669"/>
    <property type="project" value="InterPro"/>
</dbReference>
<keyword evidence="13" id="KW-1185">Reference proteome</keyword>
<feature type="modified residue" description="4-aspartylphosphate" evidence="6">
    <location>
        <position position="1174"/>
    </location>
</feature>
<proteinExistence type="predicted"/>
<dbReference type="SUPFAM" id="SSF47384">
    <property type="entry name" value="Homodimeric domain of signal transducing histidine kinase"/>
    <property type="match status" value="1"/>
</dbReference>
<evidence type="ECO:0000259" key="10">
    <source>
        <dbReference type="PROSITE" id="PS50109"/>
    </source>
</evidence>
<evidence type="ECO:0000256" key="7">
    <source>
        <dbReference type="SAM" id="Phobius"/>
    </source>
</evidence>
<evidence type="ECO:0000256" key="4">
    <source>
        <dbReference type="ARBA" id="ARBA00023015"/>
    </source>
</evidence>
<dbReference type="Pfam" id="PF00512">
    <property type="entry name" value="HisKA"/>
    <property type="match status" value="1"/>
</dbReference>
<dbReference type="EC" id="2.7.13.3" evidence="2"/>
<evidence type="ECO:0000313" key="13">
    <source>
        <dbReference type="Proteomes" id="UP000263900"/>
    </source>
</evidence>
<keyword evidence="12" id="KW-0418">Kinase</keyword>
<dbReference type="Pfam" id="PF00072">
    <property type="entry name" value="Response_reg"/>
    <property type="match status" value="1"/>
</dbReference>
<dbReference type="PROSITE" id="PS01124">
    <property type="entry name" value="HTH_ARAC_FAMILY_2"/>
    <property type="match status" value="1"/>
</dbReference>
<dbReference type="InterPro" id="IPR013783">
    <property type="entry name" value="Ig-like_fold"/>
</dbReference>
<dbReference type="RefSeq" id="WP_119048591.1">
    <property type="nucleotide sequence ID" value="NZ_CP032157.1"/>
</dbReference>
<dbReference type="InterPro" id="IPR011123">
    <property type="entry name" value="Y_Y_Y"/>
</dbReference>
<dbReference type="InterPro" id="IPR003594">
    <property type="entry name" value="HATPase_dom"/>
</dbReference>
<comment type="catalytic activity">
    <reaction evidence="1">
        <text>ATP + protein L-histidine = ADP + protein N-phospho-L-histidine.</text>
        <dbReference type="EC" id="2.7.13.3"/>
    </reaction>
</comment>
<dbReference type="Gene3D" id="3.40.50.2300">
    <property type="match status" value="1"/>
</dbReference>
<feature type="transmembrane region" description="Helical" evidence="7">
    <location>
        <begin position="795"/>
        <end position="815"/>
    </location>
</feature>
<dbReference type="InterPro" id="IPR005467">
    <property type="entry name" value="His_kinase_dom"/>
</dbReference>
<dbReference type="Proteomes" id="UP000263900">
    <property type="component" value="Chromosome"/>
</dbReference>